<evidence type="ECO:0000313" key="10">
    <source>
        <dbReference type="EMBL" id="BDZ50749.1"/>
    </source>
</evidence>
<dbReference type="EMBL" id="AP027732">
    <property type="protein sequence ID" value="BDZ50749.1"/>
    <property type="molecule type" value="Genomic_DNA"/>
</dbReference>
<dbReference type="Proteomes" id="UP001321486">
    <property type="component" value="Chromosome"/>
</dbReference>
<feature type="transmembrane region" description="Helical" evidence="8">
    <location>
        <begin position="128"/>
        <end position="145"/>
    </location>
</feature>
<proteinExistence type="predicted"/>
<keyword evidence="5 8" id="KW-0812">Transmembrane</keyword>
<feature type="domain" description="Glycosyltransferase RgtA/B/C/D-like" evidence="9">
    <location>
        <begin position="88"/>
        <end position="234"/>
    </location>
</feature>
<accession>A0ABM8GQL0</accession>
<keyword evidence="11" id="KW-1185">Reference proteome</keyword>
<reference evidence="11" key="1">
    <citation type="journal article" date="2019" name="Int. J. Syst. Evol. Microbiol.">
        <title>The Global Catalogue of Microorganisms (GCM) 10K type strain sequencing project: providing services to taxonomists for standard genome sequencing and annotation.</title>
        <authorList>
            <consortium name="The Broad Institute Genomics Platform"/>
            <consortium name="The Broad Institute Genome Sequencing Center for Infectious Disease"/>
            <person name="Wu L."/>
            <person name="Ma J."/>
        </authorList>
    </citation>
    <scope>NUCLEOTIDE SEQUENCE [LARGE SCALE GENOMIC DNA]</scope>
    <source>
        <strain evidence="11">NBRC 108728</strain>
    </source>
</reference>
<dbReference type="Pfam" id="PF13231">
    <property type="entry name" value="PMT_2"/>
    <property type="match status" value="1"/>
</dbReference>
<feature type="transmembrane region" description="Helical" evidence="8">
    <location>
        <begin position="303"/>
        <end position="322"/>
    </location>
</feature>
<organism evidence="10 11">
    <name type="scientific">Frondihabitans sucicola</name>
    <dbReference type="NCBI Taxonomy" id="1268041"/>
    <lineage>
        <taxon>Bacteria</taxon>
        <taxon>Bacillati</taxon>
        <taxon>Actinomycetota</taxon>
        <taxon>Actinomycetes</taxon>
        <taxon>Micrococcales</taxon>
        <taxon>Microbacteriaceae</taxon>
        <taxon>Frondihabitans</taxon>
    </lineage>
</organism>
<feature type="transmembrane region" description="Helical" evidence="8">
    <location>
        <begin position="30"/>
        <end position="51"/>
    </location>
</feature>
<feature type="transmembrane region" description="Helical" evidence="8">
    <location>
        <begin position="181"/>
        <end position="207"/>
    </location>
</feature>
<feature type="transmembrane region" description="Helical" evidence="8">
    <location>
        <begin position="98"/>
        <end position="116"/>
    </location>
</feature>
<feature type="transmembrane region" description="Helical" evidence="8">
    <location>
        <begin position="260"/>
        <end position="283"/>
    </location>
</feature>
<evidence type="ECO:0000256" key="7">
    <source>
        <dbReference type="ARBA" id="ARBA00023136"/>
    </source>
</evidence>
<keyword evidence="7 8" id="KW-0472">Membrane</keyword>
<keyword evidence="2" id="KW-1003">Cell membrane</keyword>
<dbReference type="InterPro" id="IPR038731">
    <property type="entry name" value="RgtA/B/C-like"/>
</dbReference>
<dbReference type="PANTHER" id="PTHR33908">
    <property type="entry name" value="MANNOSYLTRANSFERASE YKCB-RELATED"/>
    <property type="match status" value="1"/>
</dbReference>
<comment type="subcellular location">
    <subcellularLocation>
        <location evidence="1">Cell membrane</location>
        <topology evidence="1">Multi-pass membrane protein</topology>
    </subcellularLocation>
</comment>
<gene>
    <name evidence="10" type="ORF">GCM10025867_29900</name>
</gene>
<evidence type="ECO:0000259" key="9">
    <source>
        <dbReference type="Pfam" id="PF13231"/>
    </source>
</evidence>
<evidence type="ECO:0000256" key="5">
    <source>
        <dbReference type="ARBA" id="ARBA00022692"/>
    </source>
</evidence>
<evidence type="ECO:0000256" key="8">
    <source>
        <dbReference type="SAM" id="Phobius"/>
    </source>
</evidence>
<sequence length="511" mass="54786">MSVDDLTATGRTPGVARAVAGVDGGARRTAWLIGAAAMVLALLGSWIPSLWGDEAASVLSAQRSLPSLFRMLGHVDAVHGTYYLGLHFWVDVFGTSPFAVRFPSAIAVGLGAVAVVRLAERLAGPRTALFAGIVYCLLPRVTYMGEETRAYAFDAAIASWLLVLLIDLVGGRGSRIRWIAYGALLTLGIYTFLYLGLFVVVHAIVLLSARASRSTWRRWAASTGAALIVATPVLVLSVLERSQVAFLATRNTTGFEALTVGLWFTSWWIALPAWALIAVAAAAWIRKGLRTPRASGPSLELTVFAWLFVPGVLLLLSTAIVADFSGRYLSMSAPAAALALGIGIDRLARRRVGFGVAALALVLALCLPTYLAQRTPYAKNQSDWAEISATVGAHARAGQAVVFDDSTRPSRRPRLAYRTYPDGFRGLADVTLKVPFDRAPTWHDETLTVPQAVAAGRFAGHSTVWLIELATPGHVDTYGRSSLEADGYSVVTSYRTHRAVIVELIHGRSSS</sequence>
<evidence type="ECO:0000256" key="4">
    <source>
        <dbReference type="ARBA" id="ARBA00022679"/>
    </source>
</evidence>
<name>A0ABM8GQL0_9MICO</name>
<protein>
    <recommendedName>
        <fullName evidence="9">Glycosyltransferase RgtA/B/C/D-like domain-containing protein</fullName>
    </recommendedName>
</protein>
<evidence type="ECO:0000256" key="6">
    <source>
        <dbReference type="ARBA" id="ARBA00022989"/>
    </source>
</evidence>
<feature type="transmembrane region" description="Helical" evidence="8">
    <location>
        <begin position="151"/>
        <end position="169"/>
    </location>
</feature>
<dbReference type="InterPro" id="IPR050297">
    <property type="entry name" value="LipidA_mod_glycosyltrf_83"/>
</dbReference>
<keyword evidence="6 8" id="KW-1133">Transmembrane helix</keyword>
<evidence type="ECO:0000256" key="3">
    <source>
        <dbReference type="ARBA" id="ARBA00022676"/>
    </source>
</evidence>
<feature type="transmembrane region" description="Helical" evidence="8">
    <location>
        <begin position="352"/>
        <end position="371"/>
    </location>
</feature>
<dbReference type="PANTHER" id="PTHR33908:SF3">
    <property type="entry name" value="UNDECAPRENYL PHOSPHATE-ALPHA-4-AMINO-4-DEOXY-L-ARABINOSE ARABINOSYL TRANSFERASE"/>
    <property type="match status" value="1"/>
</dbReference>
<evidence type="ECO:0000256" key="2">
    <source>
        <dbReference type="ARBA" id="ARBA00022475"/>
    </source>
</evidence>
<feature type="transmembrane region" description="Helical" evidence="8">
    <location>
        <begin position="219"/>
        <end position="239"/>
    </location>
</feature>
<keyword evidence="3" id="KW-0328">Glycosyltransferase</keyword>
<evidence type="ECO:0000256" key="1">
    <source>
        <dbReference type="ARBA" id="ARBA00004651"/>
    </source>
</evidence>
<dbReference type="RefSeq" id="WP_286343687.1">
    <property type="nucleotide sequence ID" value="NZ_AP027732.1"/>
</dbReference>
<evidence type="ECO:0000313" key="11">
    <source>
        <dbReference type="Proteomes" id="UP001321486"/>
    </source>
</evidence>
<keyword evidence="4" id="KW-0808">Transferase</keyword>